<dbReference type="EMBL" id="BAABLK010000036">
    <property type="protein sequence ID" value="GAA5228307.1"/>
    <property type="molecule type" value="Genomic_DNA"/>
</dbReference>
<gene>
    <name evidence="2" type="ORF">GCM10025778_28400</name>
</gene>
<dbReference type="RefSeq" id="WP_210099828.1">
    <property type="nucleotide sequence ID" value="NZ_BAABLK010000036.1"/>
</dbReference>
<keyword evidence="1" id="KW-0812">Transmembrane</keyword>
<name>A0ABP9TRD7_9MICC</name>
<evidence type="ECO:0000256" key="1">
    <source>
        <dbReference type="SAM" id="Phobius"/>
    </source>
</evidence>
<sequence>MYQPVDFVTPQLYLAVAGVLAVFALPMGIHALLRWRKYRKDNSSSQNWAQRRDLGIESGIAALGLIGALICVGAFGLGWKQSANNLVANIETRYAVSDVAMTKWNGSSATVDLTDGTGLPAKGIEVSFNAVGAPLLRDVEYGLDPQHAVEHSLELR</sequence>
<feature type="transmembrane region" description="Helical" evidence="1">
    <location>
        <begin position="54"/>
        <end position="79"/>
    </location>
</feature>
<feature type="transmembrane region" description="Helical" evidence="1">
    <location>
        <begin position="12"/>
        <end position="33"/>
    </location>
</feature>
<evidence type="ECO:0000313" key="2">
    <source>
        <dbReference type="EMBL" id="GAA5228307.1"/>
    </source>
</evidence>
<protein>
    <submittedName>
        <fullName evidence="2">Uncharacterized protein</fullName>
    </submittedName>
</protein>
<keyword evidence="1" id="KW-0472">Membrane</keyword>
<proteinExistence type="predicted"/>
<dbReference type="Proteomes" id="UP001501257">
    <property type="component" value="Unassembled WGS sequence"/>
</dbReference>
<keyword evidence="3" id="KW-1185">Reference proteome</keyword>
<accession>A0ABP9TRD7</accession>
<organism evidence="2 3">
    <name type="scientific">Paeniglutamicibacter antarcticus</name>
    <dbReference type="NCBI Taxonomy" id="494023"/>
    <lineage>
        <taxon>Bacteria</taxon>
        <taxon>Bacillati</taxon>
        <taxon>Actinomycetota</taxon>
        <taxon>Actinomycetes</taxon>
        <taxon>Micrococcales</taxon>
        <taxon>Micrococcaceae</taxon>
        <taxon>Paeniglutamicibacter</taxon>
    </lineage>
</organism>
<evidence type="ECO:0000313" key="3">
    <source>
        <dbReference type="Proteomes" id="UP001501257"/>
    </source>
</evidence>
<keyword evidence="1" id="KW-1133">Transmembrane helix</keyword>
<reference evidence="3" key="1">
    <citation type="journal article" date="2019" name="Int. J. Syst. Evol. Microbiol.">
        <title>The Global Catalogue of Microorganisms (GCM) 10K type strain sequencing project: providing services to taxonomists for standard genome sequencing and annotation.</title>
        <authorList>
            <consortium name="The Broad Institute Genomics Platform"/>
            <consortium name="The Broad Institute Genome Sequencing Center for Infectious Disease"/>
            <person name="Wu L."/>
            <person name="Ma J."/>
        </authorList>
    </citation>
    <scope>NUCLEOTIDE SEQUENCE [LARGE SCALE GENOMIC DNA]</scope>
    <source>
        <strain evidence="3">JCM 18952</strain>
    </source>
</reference>
<comment type="caution">
    <text evidence="2">The sequence shown here is derived from an EMBL/GenBank/DDBJ whole genome shotgun (WGS) entry which is preliminary data.</text>
</comment>